<evidence type="ECO:0000256" key="7">
    <source>
        <dbReference type="ARBA" id="ARBA00023239"/>
    </source>
</evidence>
<feature type="domain" description="ACT" evidence="12">
    <location>
        <begin position="196"/>
        <end position="273"/>
    </location>
</feature>
<reference evidence="13 14" key="1">
    <citation type="submission" date="2018-12" db="EMBL/GenBank/DDBJ databases">
        <title>Genome Sequence of Candidatus Viridilinea halotolerans isolated from saline sulfide-rich spring.</title>
        <authorList>
            <person name="Grouzdev D.S."/>
            <person name="Burganskaya E.I."/>
            <person name="Krutkina M.S."/>
            <person name="Sukhacheva M.V."/>
            <person name="Gorlenko V.M."/>
        </authorList>
    </citation>
    <scope>NUCLEOTIDE SEQUENCE [LARGE SCALE GENOMIC DNA]</scope>
    <source>
        <strain evidence="13">Chok-6</strain>
    </source>
</reference>
<evidence type="ECO:0000259" key="11">
    <source>
        <dbReference type="PROSITE" id="PS51171"/>
    </source>
</evidence>
<dbReference type="Proteomes" id="UP000280307">
    <property type="component" value="Unassembled WGS sequence"/>
</dbReference>
<feature type="domain" description="Prephenate dehydratase" evidence="11">
    <location>
        <begin position="3"/>
        <end position="183"/>
    </location>
</feature>
<dbReference type="CDD" id="cd04905">
    <property type="entry name" value="ACT_CM-PDT"/>
    <property type="match status" value="1"/>
</dbReference>
<dbReference type="Gene3D" id="3.40.190.10">
    <property type="entry name" value="Periplasmic binding protein-like II"/>
    <property type="match status" value="2"/>
</dbReference>
<dbReference type="GO" id="GO:0009094">
    <property type="term" value="P:L-phenylalanine biosynthetic process"/>
    <property type="evidence" value="ECO:0007669"/>
    <property type="project" value="UniProtKB-UniPathway"/>
</dbReference>
<comment type="catalytic activity">
    <reaction evidence="8 10">
        <text>prephenate + H(+) = 3-phenylpyruvate + CO2 + H2O</text>
        <dbReference type="Rhea" id="RHEA:21648"/>
        <dbReference type="ChEBI" id="CHEBI:15377"/>
        <dbReference type="ChEBI" id="CHEBI:15378"/>
        <dbReference type="ChEBI" id="CHEBI:16526"/>
        <dbReference type="ChEBI" id="CHEBI:18005"/>
        <dbReference type="ChEBI" id="CHEBI:29934"/>
        <dbReference type="EC" id="4.2.1.51"/>
    </reaction>
</comment>
<comment type="caution">
    <text evidence="13">The sequence shown here is derived from an EMBL/GenBank/DDBJ whole genome shotgun (WGS) entry which is preliminary data.</text>
</comment>
<evidence type="ECO:0000313" key="14">
    <source>
        <dbReference type="Proteomes" id="UP000280307"/>
    </source>
</evidence>
<feature type="site" description="Essential for prephenate dehydratase activity" evidence="9">
    <location>
        <position position="176"/>
    </location>
</feature>
<evidence type="ECO:0000259" key="12">
    <source>
        <dbReference type="PROSITE" id="PS51671"/>
    </source>
</evidence>
<dbReference type="EC" id="4.2.1.51" evidence="2 10"/>
<evidence type="ECO:0000256" key="8">
    <source>
        <dbReference type="ARBA" id="ARBA00047848"/>
    </source>
</evidence>
<dbReference type="Pfam" id="PF01842">
    <property type="entry name" value="ACT"/>
    <property type="match status" value="1"/>
</dbReference>
<dbReference type="SUPFAM" id="SSF55021">
    <property type="entry name" value="ACT-like"/>
    <property type="match status" value="1"/>
</dbReference>
<evidence type="ECO:0000256" key="6">
    <source>
        <dbReference type="ARBA" id="ARBA00023222"/>
    </source>
</evidence>
<comment type="pathway">
    <text evidence="1 10">Amino-acid biosynthesis; L-phenylalanine biosynthesis; phenylpyruvate from prephenate: step 1/1.</text>
</comment>
<dbReference type="InterPro" id="IPR002912">
    <property type="entry name" value="ACT_dom"/>
</dbReference>
<dbReference type="NCBIfam" id="NF008865">
    <property type="entry name" value="PRK11898.1"/>
    <property type="match status" value="1"/>
</dbReference>
<organism evidence="13 14">
    <name type="scientific">Candidatus Viridilinea halotolerans</name>
    <dbReference type="NCBI Taxonomy" id="2491704"/>
    <lineage>
        <taxon>Bacteria</taxon>
        <taxon>Bacillati</taxon>
        <taxon>Chloroflexota</taxon>
        <taxon>Chloroflexia</taxon>
        <taxon>Chloroflexales</taxon>
        <taxon>Chloroflexineae</taxon>
        <taxon>Oscillochloridaceae</taxon>
        <taxon>Candidatus Viridilinea</taxon>
    </lineage>
</organism>
<dbReference type="InterPro" id="IPR001086">
    <property type="entry name" value="Preph_deHydtase"/>
</dbReference>
<sequence length="280" mass="29763">MQTIAYLGPPGTFSEEAAAAYATSFAAANLLPLASIPAVVTAIETAAANVGVLPIENLLEGSVNYTLDLLIHETSLQIVGEIVIPIRQYLVARPELSLSEIEVLYAHPQSLGQCRRFIERCLPGVATVASLSNSAAPAEALADTRKAAAISTLRAAEITGANILARDIADNLGNVTRFIALAPNDAPPSGDDKTSFCFAFREDRAGTLVEALRELAAEGINMTKLESRPAKESLGKYIFLVDINGHRSEAHVTRALERIAAQAGLFKVFGSYPRWVGPHG</sequence>
<dbReference type="AlphaFoldDB" id="A0A426TS73"/>
<proteinExistence type="predicted"/>
<evidence type="ECO:0000256" key="3">
    <source>
        <dbReference type="ARBA" id="ARBA00021872"/>
    </source>
</evidence>
<keyword evidence="6 10" id="KW-0584">Phenylalanine biosynthesis</keyword>
<evidence type="ECO:0000313" key="13">
    <source>
        <dbReference type="EMBL" id="RRR66759.1"/>
    </source>
</evidence>
<dbReference type="EMBL" id="RSAS01000830">
    <property type="protein sequence ID" value="RRR66759.1"/>
    <property type="molecule type" value="Genomic_DNA"/>
</dbReference>
<evidence type="ECO:0000256" key="10">
    <source>
        <dbReference type="RuleBase" id="RU361254"/>
    </source>
</evidence>
<protein>
    <recommendedName>
        <fullName evidence="3 10">Prephenate dehydratase</fullName>
        <shortName evidence="10">PDT</shortName>
        <ecNumber evidence="2 10">4.2.1.51</ecNumber>
    </recommendedName>
</protein>
<gene>
    <name evidence="10 13" type="primary">pheA</name>
    <name evidence="13" type="ORF">EI684_20175</name>
</gene>
<accession>A0A426TS73</accession>
<dbReference type="GO" id="GO:0005737">
    <property type="term" value="C:cytoplasm"/>
    <property type="evidence" value="ECO:0007669"/>
    <property type="project" value="TreeGrafter"/>
</dbReference>
<dbReference type="PROSITE" id="PS51171">
    <property type="entry name" value="PREPHENATE_DEHYDR_3"/>
    <property type="match status" value="1"/>
</dbReference>
<dbReference type="UniPathway" id="UPA00121">
    <property type="reaction ID" value="UER00345"/>
</dbReference>
<evidence type="ECO:0000256" key="4">
    <source>
        <dbReference type="ARBA" id="ARBA00022605"/>
    </source>
</evidence>
<dbReference type="SUPFAM" id="SSF53850">
    <property type="entry name" value="Periplasmic binding protein-like II"/>
    <property type="match status" value="1"/>
</dbReference>
<dbReference type="PROSITE" id="PS00858">
    <property type="entry name" value="PREPHENATE_DEHYDR_2"/>
    <property type="match status" value="1"/>
</dbReference>
<evidence type="ECO:0000256" key="2">
    <source>
        <dbReference type="ARBA" id="ARBA00013147"/>
    </source>
</evidence>
<evidence type="ECO:0000256" key="1">
    <source>
        <dbReference type="ARBA" id="ARBA00004741"/>
    </source>
</evidence>
<dbReference type="InterPro" id="IPR045865">
    <property type="entry name" value="ACT-like_dom_sf"/>
</dbReference>
<evidence type="ECO:0000256" key="9">
    <source>
        <dbReference type="PIRSR" id="PIRSR001500-2"/>
    </source>
</evidence>
<dbReference type="PROSITE" id="PS51671">
    <property type="entry name" value="ACT"/>
    <property type="match status" value="1"/>
</dbReference>
<keyword evidence="5 10" id="KW-0057">Aromatic amino acid biosynthesis</keyword>
<dbReference type="PIRSF" id="PIRSF001500">
    <property type="entry name" value="Chor_mut_pdt_Ppr"/>
    <property type="match status" value="1"/>
</dbReference>
<dbReference type="Pfam" id="PF00800">
    <property type="entry name" value="PDT"/>
    <property type="match status" value="1"/>
</dbReference>
<dbReference type="PANTHER" id="PTHR21022:SF19">
    <property type="entry name" value="PREPHENATE DEHYDRATASE-RELATED"/>
    <property type="match status" value="1"/>
</dbReference>
<dbReference type="InterPro" id="IPR018528">
    <property type="entry name" value="Preph_deHydtase_CS"/>
</dbReference>
<name>A0A426TS73_9CHLR</name>
<dbReference type="PANTHER" id="PTHR21022">
    <property type="entry name" value="PREPHENATE DEHYDRATASE P PROTEIN"/>
    <property type="match status" value="1"/>
</dbReference>
<evidence type="ECO:0000256" key="5">
    <source>
        <dbReference type="ARBA" id="ARBA00023141"/>
    </source>
</evidence>
<dbReference type="Gene3D" id="3.30.70.260">
    <property type="match status" value="1"/>
</dbReference>
<dbReference type="GO" id="GO:0004664">
    <property type="term" value="F:prephenate dehydratase activity"/>
    <property type="evidence" value="ECO:0007669"/>
    <property type="project" value="UniProtKB-UniRule"/>
</dbReference>
<keyword evidence="4 10" id="KW-0028">Amino-acid biosynthesis</keyword>
<dbReference type="CDD" id="cd13633">
    <property type="entry name" value="PBP2_Sa-PDT_like"/>
    <property type="match status" value="1"/>
</dbReference>
<dbReference type="InterPro" id="IPR008242">
    <property type="entry name" value="Chor_mutase/pphenate_deHydtase"/>
</dbReference>
<keyword evidence="7 10" id="KW-0456">Lyase</keyword>